<dbReference type="OrthoDB" id="23622at10239"/>
<keyword evidence="2" id="KW-1185">Reference proteome</keyword>
<gene>
    <name evidence="1" type="primary">88</name>
    <name evidence="1" type="ORF">PBI_CHE12_88</name>
</gene>
<protein>
    <submittedName>
        <fullName evidence="1">Uncharacterized protein</fullName>
    </submittedName>
</protein>
<proteinExistence type="predicted"/>
<accession>Q1A0C9</accession>
<dbReference type="Proteomes" id="UP000002541">
    <property type="component" value="Segment"/>
</dbReference>
<dbReference type="KEGG" id="vg:4156891"/>
<reference evidence="1 2" key="1">
    <citation type="journal article" date="2006" name="PLoS Genet.">
        <title>Exploring the mycobacteriophage metaproteome: phage genomics as an educational platform.</title>
        <authorList>
            <person name="Hatfull G.F."/>
            <person name="Pedulla M.L."/>
            <person name="Jacobs-Sera D."/>
            <person name="Cichon P.M."/>
            <person name="Foley A."/>
            <person name="Ford M.E."/>
            <person name="Gonda R.M."/>
            <person name="Houtz J.M."/>
            <person name="Hryckowian A.J."/>
            <person name="Kelchner V.A."/>
            <person name="Namburi S."/>
            <person name="Pajcini K.V."/>
            <person name="Popovich M.G."/>
            <person name="Schleicher D.T."/>
            <person name="Simanek B.Z."/>
            <person name="Smith A.L."/>
            <person name="Zdanowicz G.M."/>
            <person name="Kumar V."/>
            <person name="Peebles C.L."/>
            <person name="Jacobs W.R.Jr."/>
            <person name="Lawrence J.G."/>
            <person name="Hendrix R.W."/>
        </authorList>
    </citation>
    <scope>NUCLEOTIDE SEQUENCE [LARGE SCALE GENOMIC DNA]</scope>
</reference>
<evidence type="ECO:0000313" key="2">
    <source>
        <dbReference type="Proteomes" id="UP000002541"/>
    </source>
</evidence>
<dbReference type="EMBL" id="DQ398043">
    <property type="protein sequence ID" value="ABE67407.1"/>
    <property type="molecule type" value="Genomic_DNA"/>
</dbReference>
<dbReference type="RefSeq" id="YP_655667.1">
    <property type="nucleotide sequence ID" value="NC_008203.1"/>
</dbReference>
<evidence type="ECO:0000313" key="1">
    <source>
        <dbReference type="EMBL" id="ABE67407.1"/>
    </source>
</evidence>
<name>Q1A0C9_9CAUD</name>
<sequence>MEGRRVKKHLLTVVITFATTIGVLALADTEAVAAPHTTMTVDAVDYPVCDLEDCSDQPGQVGVWIDPDTGDHWLSVGEISYRVKR</sequence>
<organism evidence="1 2">
    <name type="scientific">Mycobacterium phage Che12</name>
    <dbReference type="NCBI Taxonomy" id="2911435"/>
    <lineage>
        <taxon>Viruses</taxon>
        <taxon>Duplodnaviria</taxon>
        <taxon>Heunggongvirae</taxon>
        <taxon>Uroviricota</taxon>
        <taxon>Caudoviricetes</taxon>
        <taxon>Fromanvirus</taxon>
        <taxon>Fromanvirus Che12</taxon>
    </lineage>
</organism>